<protein>
    <submittedName>
        <fullName evidence="2">Acetylesterase</fullName>
    </submittedName>
</protein>
<dbReference type="AlphaFoldDB" id="A0A6I4NYE2"/>
<keyword evidence="3" id="KW-1185">Reference proteome</keyword>
<organism evidence="2 3">
    <name type="scientific">Agromyces seonyuensis</name>
    <dbReference type="NCBI Taxonomy" id="2662446"/>
    <lineage>
        <taxon>Bacteria</taxon>
        <taxon>Bacillati</taxon>
        <taxon>Actinomycetota</taxon>
        <taxon>Actinomycetes</taxon>
        <taxon>Micrococcales</taxon>
        <taxon>Microbacteriaceae</taxon>
        <taxon>Agromyces</taxon>
    </lineage>
</organism>
<dbReference type="RefSeq" id="WP_160425498.1">
    <property type="nucleotide sequence ID" value="NZ_WSTA01000056.1"/>
</dbReference>
<evidence type="ECO:0000313" key="2">
    <source>
        <dbReference type="EMBL" id="MWB99336.1"/>
    </source>
</evidence>
<comment type="caution">
    <text evidence="2">The sequence shown here is derived from an EMBL/GenBank/DDBJ whole genome shotgun (WGS) entry which is preliminary data.</text>
</comment>
<reference evidence="2 3" key="1">
    <citation type="submission" date="2019-12" db="EMBL/GenBank/DDBJ databases">
        <authorList>
            <person name="Kim Y.S."/>
        </authorList>
    </citation>
    <scope>NUCLEOTIDE SEQUENCE [LARGE SCALE GENOMIC DNA]</scope>
    <source>
        <strain evidence="2 3">MMS17-SY077</strain>
    </source>
</reference>
<dbReference type="EMBL" id="WSTA01000056">
    <property type="protein sequence ID" value="MWB99336.1"/>
    <property type="molecule type" value="Genomic_DNA"/>
</dbReference>
<evidence type="ECO:0000313" key="3">
    <source>
        <dbReference type="Proteomes" id="UP000438182"/>
    </source>
</evidence>
<name>A0A6I4NYE2_9MICO</name>
<dbReference type="Gene3D" id="3.40.50.1820">
    <property type="entry name" value="alpha/beta hydrolase"/>
    <property type="match status" value="1"/>
</dbReference>
<sequence>MTTRTSAPAFPAPYADWFPEASFDATYGFTLHDLLAVAPEPAPDGFADRWRGWYADARRVDPAAELRPLGRMGVHHVSEVAYTCADGVRLRGWIALPVSGPARAGIVHGHGYGGRTEPDFTRVPDDVAAIFPLARGLGALNVDVGAPEEREAHVLHGIADPETCILGRCAAELWTAATVLERLVGDVPLYSIGESFGGGIGMLALPWDERLVGATFIVPSFGGWTERLAVHCEGSGEYVRRHVAAHPEAREVLRWFDASTAAACSSVPVRIEAARWDAVVPPPGQFAVANGVASAASLGTGAALELHVLDAGHAEHPGIEQARAAAAAAGRAHFELSIAAARRPRRSAP</sequence>
<dbReference type="Pfam" id="PF05448">
    <property type="entry name" value="AXE1"/>
    <property type="match status" value="1"/>
</dbReference>
<proteinExistence type="predicted"/>
<dbReference type="InterPro" id="IPR008391">
    <property type="entry name" value="AXE1_dom"/>
</dbReference>
<dbReference type="SUPFAM" id="SSF53474">
    <property type="entry name" value="alpha/beta-Hydrolases"/>
    <property type="match status" value="1"/>
</dbReference>
<gene>
    <name evidence="2" type="ORF">GB864_12355</name>
</gene>
<feature type="domain" description="Acetyl xylan esterase" evidence="1">
    <location>
        <begin position="40"/>
        <end position="294"/>
    </location>
</feature>
<dbReference type="InterPro" id="IPR029058">
    <property type="entry name" value="AB_hydrolase_fold"/>
</dbReference>
<evidence type="ECO:0000259" key="1">
    <source>
        <dbReference type="Pfam" id="PF05448"/>
    </source>
</evidence>
<dbReference type="Proteomes" id="UP000438182">
    <property type="component" value="Unassembled WGS sequence"/>
</dbReference>
<accession>A0A6I4NYE2</accession>